<dbReference type="PANTHER" id="PTHR32309:SF13">
    <property type="entry name" value="FERRIC ENTEROBACTIN TRANSPORT PROTEIN FEPE"/>
    <property type="match status" value="1"/>
</dbReference>
<name>A0ABQ2P924_9NEIS</name>
<sequence>MKNELIVAEAADQSARIGQILLSDGKLTQAQVDQITEVQMETGMRFGEAAIKLGHVTDEDIRRAVARQFDYSWLDARDGAYDASLVAAYKPFSREVEQLRNLRSQLVLREDAVAERCFVVASVDDESASSWVAANLAVVFAQLGERTLLIDANLRTPHLQKLFRLGTGHGLADILAGRSGNECIQHLGQLGDLSVLTSGTVPPNPQELLSRQAFRGLLQEARPHNDVIIIDSPPLTDGADVQLLAARAGAAVLVARRHKSSVRTMLQLRDELLVTGATVLGVVMLN</sequence>
<evidence type="ECO:0000256" key="2">
    <source>
        <dbReference type="ARBA" id="ARBA00022840"/>
    </source>
</evidence>
<accession>A0ABQ2P924</accession>
<dbReference type="RefSeq" id="WP_188703924.1">
    <property type="nucleotide sequence ID" value="NZ_BMLX01000002.1"/>
</dbReference>
<dbReference type="InterPro" id="IPR027417">
    <property type="entry name" value="P-loop_NTPase"/>
</dbReference>
<keyword evidence="1" id="KW-0547">Nucleotide-binding</keyword>
<dbReference type="InterPro" id="IPR017479">
    <property type="entry name" value="Tyr_kinase_chain_length_EpsG"/>
</dbReference>
<keyword evidence="4" id="KW-1185">Reference proteome</keyword>
<dbReference type="PANTHER" id="PTHR32309">
    <property type="entry name" value="TYROSINE-PROTEIN KINASE"/>
    <property type="match status" value="1"/>
</dbReference>
<evidence type="ECO:0000256" key="1">
    <source>
        <dbReference type="ARBA" id="ARBA00022741"/>
    </source>
</evidence>
<keyword evidence="2" id="KW-0067">ATP-binding</keyword>
<dbReference type="InterPro" id="IPR037257">
    <property type="entry name" value="T2SS_E_N_sf"/>
</dbReference>
<organism evidence="3 4">
    <name type="scientific">Silvimonas iriomotensis</name>
    <dbReference type="NCBI Taxonomy" id="449662"/>
    <lineage>
        <taxon>Bacteria</taxon>
        <taxon>Pseudomonadati</taxon>
        <taxon>Pseudomonadota</taxon>
        <taxon>Betaproteobacteria</taxon>
        <taxon>Neisseriales</taxon>
        <taxon>Chitinibacteraceae</taxon>
        <taxon>Silvimonas</taxon>
    </lineage>
</organism>
<dbReference type="Proteomes" id="UP000637267">
    <property type="component" value="Unassembled WGS sequence"/>
</dbReference>
<dbReference type="EMBL" id="BMLX01000002">
    <property type="protein sequence ID" value="GGP20975.1"/>
    <property type="molecule type" value="Genomic_DNA"/>
</dbReference>
<reference evidence="4" key="1">
    <citation type="journal article" date="2019" name="Int. J. Syst. Evol. Microbiol.">
        <title>The Global Catalogue of Microorganisms (GCM) 10K type strain sequencing project: providing services to taxonomists for standard genome sequencing and annotation.</title>
        <authorList>
            <consortium name="The Broad Institute Genomics Platform"/>
            <consortium name="The Broad Institute Genome Sequencing Center for Infectious Disease"/>
            <person name="Wu L."/>
            <person name="Ma J."/>
        </authorList>
    </citation>
    <scope>NUCLEOTIDE SEQUENCE [LARGE SCALE GENOMIC DNA]</scope>
    <source>
        <strain evidence="4">CGMCC 1.8859</strain>
    </source>
</reference>
<gene>
    <name evidence="3" type="ORF">GCM10010970_17890</name>
</gene>
<dbReference type="InterPro" id="IPR005702">
    <property type="entry name" value="Wzc-like_C"/>
</dbReference>
<evidence type="ECO:0000313" key="3">
    <source>
        <dbReference type="EMBL" id="GGP20975.1"/>
    </source>
</evidence>
<dbReference type="NCBIfam" id="TIGR03029">
    <property type="entry name" value="EpsG"/>
    <property type="match status" value="1"/>
</dbReference>
<dbReference type="Gene3D" id="3.40.50.300">
    <property type="entry name" value="P-loop containing nucleotide triphosphate hydrolases"/>
    <property type="match status" value="1"/>
</dbReference>
<evidence type="ECO:0008006" key="5">
    <source>
        <dbReference type="Google" id="ProtNLM"/>
    </source>
</evidence>
<dbReference type="CDD" id="cd05387">
    <property type="entry name" value="BY-kinase"/>
    <property type="match status" value="1"/>
</dbReference>
<evidence type="ECO:0000313" key="4">
    <source>
        <dbReference type="Proteomes" id="UP000637267"/>
    </source>
</evidence>
<dbReference type="SUPFAM" id="SSF160246">
    <property type="entry name" value="EspE N-terminal domain-like"/>
    <property type="match status" value="1"/>
</dbReference>
<comment type="caution">
    <text evidence="3">The sequence shown here is derived from an EMBL/GenBank/DDBJ whole genome shotgun (WGS) entry which is preliminary data.</text>
</comment>
<protein>
    <recommendedName>
        <fullName evidence="5">Chain length determinant protein tyrosine kinase EpsG</fullName>
    </recommendedName>
</protein>
<dbReference type="InterPro" id="IPR050445">
    <property type="entry name" value="Bact_polysacc_biosynth/exp"/>
</dbReference>
<dbReference type="SUPFAM" id="SSF52540">
    <property type="entry name" value="P-loop containing nucleoside triphosphate hydrolases"/>
    <property type="match status" value="1"/>
</dbReference>
<dbReference type="NCBIfam" id="TIGR01007">
    <property type="entry name" value="eps_fam"/>
    <property type="match status" value="1"/>
</dbReference>
<proteinExistence type="predicted"/>